<dbReference type="EMBL" id="RBID01000014">
    <property type="protein sequence ID" value="RKQ59007.1"/>
    <property type="molecule type" value="Genomic_DNA"/>
</dbReference>
<sequence length="163" mass="18336">MQNLIKNDAVTEDAWRLIRSEDESYDAAEDVILPLAAWLALDPAARSGQTAVWLAPDADLTVLWPALAQLPLIAIDFPAFTDGRGYSLARLLRERYGYQGELRAIGDVQRDQLAYLARVGFTVFAIRDDRPAEAALDGLRDFSDQYQATVLQPEPLFKRRTQR</sequence>
<proteinExistence type="predicted"/>
<dbReference type="InterPro" id="IPR008318">
    <property type="entry name" value="UCP030820"/>
</dbReference>
<dbReference type="RefSeq" id="WP_120810595.1">
    <property type="nucleotide sequence ID" value="NZ_RBID01000014.1"/>
</dbReference>
<evidence type="ECO:0000313" key="2">
    <source>
        <dbReference type="Proteomes" id="UP000279384"/>
    </source>
</evidence>
<protein>
    <submittedName>
        <fullName evidence="1">Uncharacterized protein (DUF934 family)</fullName>
    </submittedName>
</protein>
<dbReference type="Pfam" id="PF06073">
    <property type="entry name" value="DUF934"/>
    <property type="match status" value="1"/>
</dbReference>
<dbReference type="Proteomes" id="UP000279384">
    <property type="component" value="Unassembled WGS sequence"/>
</dbReference>
<gene>
    <name evidence="1" type="ORF">C8E02_1983</name>
</gene>
<accession>A0A495BDY6</accession>
<reference evidence="1 2" key="1">
    <citation type="submission" date="2018-10" db="EMBL/GenBank/DDBJ databases">
        <title>Genomic Encyclopedia of Type Strains, Phase IV (KMG-IV): sequencing the most valuable type-strain genomes for metagenomic binning, comparative biology and taxonomic classification.</title>
        <authorList>
            <person name="Goeker M."/>
        </authorList>
    </citation>
    <scope>NUCLEOTIDE SEQUENCE [LARGE SCALE GENOMIC DNA]</scope>
    <source>
        <strain evidence="1 2">DSM 3303</strain>
    </source>
</reference>
<dbReference type="PIRSF" id="PIRSF030820">
    <property type="entry name" value="UCP030820"/>
    <property type="match status" value="1"/>
</dbReference>
<dbReference type="AlphaFoldDB" id="A0A495BDY6"/>
<comment type="caution">
    <text evidence="1">The sequence shown here is derived from an EMBL/GenBank/DDBJ whole genome shotgun (WGS) entry which is preliminary data.</text>
</comment>
<name>A0A495BDY6_VOGIN</name>
<evidence type="ECO:0000313" key="1">
    <source>
        <dbReference type="EMBL" id="RKQ59007.1"/>
    </source>
</evidence>
<organism evidence="1 2">
    <name type="scientific">Vogesella indigofera</name>
    <name type="common">Pseudomonas indigofera</name>
    <dbReference type="NCBI Taxonomy" id="45465"/>
    <lineage>
        <taxon>Bacteria</taxon>
        <taxon>Pseudomonadati</taxon>
        <taxon>Pseudomonadota</taxon>
        <taxon>Betaproteobacteria</taxon>
        <taxon>Neisseriales</taxon>
        <taxon>Chromobacteriaceae</taxon>
        <taxon>Vogesella</taxon>
    </lineage>
</organism>